<comment type="catalytic activity">
    <reaction evidence="11">
        <text>L-threonine + hydrogencarbonate + ATP = L-threonylcarbamoyladenylate + diphosphate + H2O</text>
        <dbReference type="Rhea" id="RHEA:36407"/>
        <dbReference type="ChEBI" id="CHEBI:15377"/>
        <dbReference type="ChEBI" id="CHEBI:17544"/>
        <dbReference type="ChEBI" id="CHEBI:30616"/>
        <dbReference type="ChEBI" id="CHEBI:33019"/>
        <dbReference type="ChEBI" id="CHEBI:57926"/>
        <dbReference type="ChEBI" id="CHEBI:73682"/>
        <dbReference type="EC" id="2.7.7.87"/>
    </reaction>
</comment>
<dbReference type="EMBL" id="CAFBLW010000065">
    <property type="protein sequence ID" value="CAB4878872.1"/>
    <property type="molecule type" value="Genomic_DNA"/>
</dbReference>
<dbReference type="PROSITE" id="PS51163">
    <property type="entry name" value="YRDC"/>
    <property type="match status" value="1"/>
</dbReference>
<evidence type="ECO:0000256" key="10">
    <source>
        <dbReference type="ARBA" id="ARBA00029774"/>
    </source>
</evidence>
<dbReference type="GO" id="GO:0005524">
    <property type="term" value="F:ATP binding"/>
    <property type="evidence" value="ECO:0007669"/>
    <property type="project" value="UniProtKB-KW"/>
</dbReference>
<accession>A0A6J7E6Y6</accession>
<evidence type="ECO:0000313" key="13">
    <source>
        <dbReference type="EMBL" id="CAB4878872.1"/>
    </source>
</evidence>
<evidence type="ECO:0000256" key="11">
    <source>
        <dbReference type="ARBA" id="ARBA00048366"/>
    </source>
</evidence>
<dbReference type="InterPro" id="IPR017945">
    <property type="entry name" value="DHBP_synth_RibB-like_a/b_dom"/>
</dbReference>
<evidence type="ECO:0000256" key="8">
    <source>
        <dbReference type="ARBA" id="ARBA00022741"/>
    </source>
</evidence>
<dbReference type="GO" id="GO:0000049">
    <property type="term" value="F:tRNA binding"/>
    <property type="evidence" value="ECO:0007669"/>
    <property type="project" value="TreeGrafter"/>
</dbReference>
<keyword evidence="4" id="KW-0963">Cytoplasm</keyword>
<comment type="similarity">
    <text evidence="2">Belongs to the SUA5 family.</text>
</comment>
<keyword evidence="9" id="KW-0067">ATP-binding</keyword>
<dbReference type="Gene3D" id="3.90.870.10">
    <property type="entry name" value="DHBP synthase"/>
    <property type="match status" value="1"/>
</dbReference>
<keyword evidence="7" id="KW-0548">Nucleotidyltransferase</keyword>
<organism evidence="13">
    <name type="scientific">freshwater metagenome</name>
    <dbReference type="NCBI Taxonomy" id="449393"/>
    <lineage>
        <taxon>unclassified sequences</taxon>
        <taxon>metagenomes</taxon>
        <taxon>ecological metagenomes</taxon>
    </lineage>
</organism>
<keyword evidence="5" id="KW-0808">Transferase</keyword>
<evidence type="ECO:0000256" key="4">
    <source>
        <dbReference type="ARBA" id="ARBA00022490"/>
    </source>
</evidence>
<protein>
    <recommendedName>
        <fullName evidence="10">L-threonylcarbamoyladenylate synthase</fullName>
        <ecNumber evidence="3">2.7.7.87</ecNumber>
    </recommendedName>
    <alternativeName>
        <fullName evidence="10">L-threonylcarbamoyladenylate synthase</fullName>
    </alternativeName>
</protein>
<dbReference type="GO" id="GO:0003725">
    <property type="term" value="F:double-stranded RNA binding"/>
    <property type="evidence" value="ECO:0007669"/>
    <property type="project" value="InterPro"/>
</dbReference>
<dbReference type="GO" id="GO:0008033">
    <property type="term" value="P:tRNA processing"/>
    <property type="evidence" value="ECO:0007669"/>
    <property type="project" value="UniProtKB-KW"/>
</dbReference>
<feature type="domain" description="YrdC-like" evidence="12">
    <location>
        <begin position="12"/>
        <end position="198"/>
    </location>
</feature>
<dbReference type="GO" id="GO:0061710">
    <property type="term" value="F:L-threonylcarbamoyladenylate synthase"/>
    <property type="evidence" value="ECO:0007669"/>
    <property type="project" value="UniProtKB-EC"/>
</dbReference>
<evidence type="ECO:0000256" key="6">
    <source>
        <dbReference type="ARBA" id="ARBA00022694"/>
    </source>
</evidence>
<reference evidence="13" key="1">
    <citation type="submission" date="2020-05" db="EMBL/GenBank/DDBJ databases">
        <authorList>
            <person name="Chiriac C."/>
            <person name="Salcher M."/>
            <person name="Ghai R."/>
            <person name="Kavagutti S V."/>
        </authorList>
    </citation>
    <scope>NUCLEOTIDE SEQUENCE</scope>
</reference>
<gene>
    <name evidence="13" type="ORF">UFOPK3461_00773</name>
</gene>
<dbReference type="GO" id="GO:0005737">
    <property type="term" value="C:cytoplasm"/>
    <property type="evidence" value="ECO:0007669"/>
    <property type="project" value="UniProtKB-SubCell"/>
</dbReference>
<keyword evidence="8" id="KW-0547">Nucleotide-binding</keyword>
<dbReference type="InterPro" id="IPR006070">
    <property type="entry name" value="Sua5-like_dom"/>
</dbReference>
<dbReference type="EC" id="2.7.7.87" evidence="3"/>
<dbReference type="InterPro" id="IPR050156">
    <property type="entry name" value="TC-AMP_synthase_SUA5"/>
</dbReference>
<dbReference type="PANTHER" id="PTHR17490:SF16">
    <property type="entry name" value="THREONYLCARBAMOYL-AMP SYNTHASE"/>
    <property type="match status" value="1"/>
</dbReference>
<evidence type="ECO:0000256" key="2">
    <source>
        <dbReference type="ARBA" id="ARBA00007663"/>
    </source>
</evidence>
<name>A0A6J7E6Y6_9ZZZZ</name>
<dbReference type="GO" id="GO:0006450">
    <property type="term" value="P:regulation of translational fidelity"/>
    <property type="evidence" value="ECO:0007669"/>
    <property type="project" value="TreeGrafter"/>
</dbReference>
<dbReference type="SUPFAM" id="SSF55821">
    <property type="entry name" value="YrdC/RibB"/>
    <property type="match status" value="1"/>
</dbReference>
<evidence type="ECO:0000256" key="3">
    <source>
        <dbReference type="ARBA" id="ARBA00012584"/>
    </source>
</evidence>
<dbReference type="AlphaFoldDB" id="A0A6J7E6Y6"/>
<dbReference type="Pfam" id="PF01300">
    <property type="entry name" value="Sua5_yciO_yrdC"/>
    <property type="match status" value="1"/>
</dbReference>
<evidence type="ECO:0000256" key="1">
    <source>
        <dbReference type="ARBA" id="ARBA00004496"/>
    </source>
</evidence>
<dbReference type="PANTHER" id="PTHR17490">
    <property type="entry name" value="SUA5"/>
    <property type="match status" value="1"/>
</dbReference>
<evidence type="ECO:0000256" key="9">
    <source>
        <dbReference type="ARBA" id="ARBA00022840"/>
    </source>
</evidence>
<keyword evidence="6" id="KW-0819">tRNA processing</keyword>
<sequence>MARIDISQGFGAEDIAQAIKAIRDGYVIVAPLENGYVFLADAFFHDAVRALHVLRGDALGIAAQVLIPTSKTLEGIAREVTEETQKLCSAFWPGLLSLSLKPQRGLSWDLGDGQKLDQINVRVPTEGFVYSLLQESGPLAVASASVAGSPALLKSSEIEFGENEVALIFDSGDISPNLPSTIIECDVNGSRVLRIGALPLDQLQAVVPAISLS</sequence>
<evidence type="ECO:0000256" key="5">
    <source>
        <dbReference type="ARBA" id="ARBA00022679"/>
    </source>
</evidence>
<comment type="subcellular location">
    <subcellularLocation>
        <location evidence="1">Cytoplasm</location>
    </subcellularLocation>
</comment>
<evidence type="ECO:0000256" key="7">
    <source>
        <dbReference type="ARBA" id="ARBA00022695"/>
    </source>
</evidence>
<proteinExistence type="inferred from homology"/>
<evidence type="ECO:0000259" key="12">
    <source>
        <dbReference type="PROSITE" id="PS51163"/>
    </source>
</evidence>